<dbReference type="InterPro" id="IPR006664">
    <property type="entry name" value="OMP_bac"/>
</dbReference>
<evidence type="ECO:0000313" key="7">
    <source>
        <dbReference type="EMBL" id="HGK27337.1"/>
    </source>
</evidence>
<proteinExistence type="predicted"/>
<protein>
    <recommendedName>
        <fullName evidence="6">OmpA-like domain-containing protein</fullName>
    </recommendedName>
</protein>
<dbReference type="EMBL" id="DSUT01000003">
    <property type="protein sequence ID" value="HGK27337.1"/>
    <property type="molecule type" value="Genomic_DNA"/>
</dbReference>
<dbReference type="PRINTS" id="PR01021">
    <property type="entry name" value="OMPADOMAIN"/>
</dbReference>
<dbReference type="CDD" id="cd07185">
    <property type="entry name" value="OmpA_C-like"/>
    <property type="match status" value="1"/>
</dbReference>
<reference evidence="7" key="1">
    <citation type="journal article" date="2020" name="mSystems">
        <title>Genome- and Community-Level Interaction Insights into Carbon Utilization and Element Cycling Functions of Hydrothermarchaeota in Hydrothermal Sediment.</title>
        <authorList>
            <person name="Zhou Z."/>
            <person name="Liu Y."/>
            <person name="Xu W."/>
            <person name="Pan J."/>
            <person name="Luo Z.H."/>
            <person name="Li M."/>
        </authorList>
    </citation>
    <scope>NUCLEOTIDE SEQUENCE [LARGE SCALE GENOMIC DNA]</scope>
    <source>
        <strain evidence="7">SpSt-488</strain>
    </source>
</reference>
<dbReference type="Pfam" id="PF00691">
    <property type="entry name" value="OmpA"/>
    <property type="match status" value="1"/>
</dbReference>
<dbReference type="InterPro" id="IPR036737">
    <property type="entry name" value="OmpA-like_sf"/>
</dbReference>
<dbReference type="InterPro" id="IPR006690">
    <property type="entry name" value="OMPA-like_CS"/>
</dbReference>
<feature type="domain" description="OmpA-like" evidence="6">
    <location>
        <begin position="526"/>
        <end position="642"/>
    </location>
</feature>
<comment type="subcellular location">
    <subcellularLocation>
        <location evidence="1">Cell outer membrane</location>
    </subcellularLocation>
</comment>
<dbReference type="PANTHER" id="PTHR30329">
    <property type="entry name" value="STATOR ELEMENT OF FLAGELLAR MOTOR COMPLEX"/>
    <property type="match status" value="1"/>
</dbReference>
<evidence type="ECO:0000259" key="6">
    <source>
        <dbReference type="PROSITE" id="PS51123"/>
    </source>
</evidence>
<dbReference type="Gene3D" id="3.30.1330.60">
    <property type="entry name" value="OmpA-like domain"/>
    <property type="match status" value="1"/>
</dbReference>
<evidence type="ECO:0000256" key="3">
    <source>
        <dbReference type="ARBA" id="ARBA00023237"/>
    </source>
</evidence>
<dbReference type="InterPro" id="IPR006665">
    <property type="entry name" value="OmpA-like"/>
</dbReference>
<dbReference type="PROSITE" id="PS51123">
    <property type="entry name" value="OMPA_2"/>
    <property type="match status" value="1"/>
</dbReference>
<organism evidence="7">
    <name type="scientific">candidate division WOR-3 bacterium</name>
    <dbReference type="NCBI Taxonomy" id="2052148"/>
    <lineage>
        <taxon>Bacteria</taxon>
        <taxon>Bacteria division WOR-3</taxon>
    </lineage>
</organism>
<evidence type="ECO:0000256" key="2">
    <source>
        <dbReference type="ARBA" id="ARBA00023136"/>
    </source>
</evidence>
<dbReference type="GO" id="GO:0030246">
    <property type="term" value="F:carbohydrate binding"/>
    <property type="evidence" value="ECO:0007669"/>
    <property type="project" value="InterPro"/>
</dbReference>
<feature type="signal peptide" evidence="5">
    <location>
        <begin position="1"/>
        <end position="20"/>
    </location>
</feature>
<keyword evidence="2 4" id="KW-0472">Membrane</keyword>
<evidence type="ECO:0000256" key="1">
    <source>
        <dbReference type="ARBA" id="ARBA00004442"/>
    </source>
</evidence>
<evidence type="ECO:0000256" key="5">
    <source>
        <dbReference type="SAM" id="SignalP"/>
    </source>
</evidence>
<dbReference type="SUPFAM" id="SSF49452">
    <property type="entry name" value="Starch-binding domain-like"/>
    <property type="match status" value="2"/>
</dbReference>
<dbReference type="SUPFAM" id="SSF103088">
    <property type="entry name" value="OmpA-like"/>
    <property type="match status" value="1"/>
</dbReference>
<dbReference type="InterPro" id="IPR050330">
    <property type="entry name" value="Bact_OuterMem_StrucFunc"/>
</dbReference>
<dbReference type="PANTHER" id="PTHR30329:SF21">
    <property type="entry name" value="LIPOPROTEIN YIAD-RELATED"/>
    <property type="match status" value="1"/>
</dbReference>
<keyword evidence="5" id="KW-0732">Signal</keyword>
<dbReference type="InterPro" id="IPR013784">
    <property type="entry name" value="Carb-bd-like_fold"/>
</dbReference>
<gene>
    <name evidence="7" type="ORF">ENS41_00075</name>
</gene>
<keyword evidence="3" id="KW-0998">Cell outer membrane</keyword>
<comment type="caution">
    <text evidence="7">The sequence shown here is derived from an EMBL/GenBank/DDBJ whole genome shotgun (WGS) entry which is preliminary data.</text>
</comment>
<feature type="chain" id="PRO_5028407232" description="OmpA-like domain-containing protein" evidence="5">
    <location>
        <begin position="21"/>
        <end position="642"/>
    </location>
</feature>
<sequence length="642" mass="70139">MQKKMIMLAIALLMAGIAYADPALGGGRGLFRIQDARVEEDGALVFANRWSVQRLSSELEGTSYRGPLFGLEMNYAPFPFIEMFGSLVGVTNLNADKWSLFYDWQGQALGAKLSIPWIPVLKLGASGHWMMEKENYEYKNTAGFLDRVYPSGKSWRALGALRLWELYKTLPTLMFNYGRGFESDYAFVGAGIEFPSDALDLFVEASSEINDPAPAFDKFLGKDYTPRARITPGVRIRIPYFHLNGGVEIGLTDSVPDYQAILGFSIVSPFPKPPAKPFGRLAGQVKDARTGMPVAATITSPNHRFRRMKADADGIFFLQRAPVGVVVVKAEAEGYIPEAVPLVVSDKGFATHTFELKPLVPYGIVAGRVYDKVTGQPLEAGVKFSGVDVAPVTSNPSTGFFRVDNVPAGLVSIAIEKDGYFPEERVIDVEDGAVTKLEAALVARDMRGWFVARVVDMKTGGALAASISFTNVKRAALGADAQTGEASVELPVGAYEVKVEAEGYLPQTSAFSMAKSDTVRRTFEMVSRGMVMTLKGVYFEFGKAILRTESYPALMEAAQVMKDNPDIQVEIQGHTDSVGSDAANQTLSEKRAYSVMNWLVQYGGIDPKRISAKGYGESQPIASNSTDEGRQLNRRVDFAIKQ</sequence>
<dbReference type="Gene3D" id="2.60.40.1120">
    <property type="entry name" value="Carboxypeptidase-like, regulatory domain"/>
    <property type="match status" value="3"/>
</dbReference>
<accession>A0A7C4GCL0</accession>
<evidence type="ECO:0000256" key="4">
    <source>
        <dbReference type="PROSITE-ProRule" id="PRU00473"/>
    </source>
</evidence>
<name>A0A7C4GCL0_UNCW3</name>
<dbReference type="AlphaFoldDB" id="A0A7C4GCL0"/>
<dbReference type="GO" id="GO:0009279">
    <property type="term" value="C:cell outer membrane"/>
    <property type="evidence" value="ECO:0007669"/>
    <property type="project" value="UniProtKB-SubCell"/>
</dbReference>
<dbReference type="PROSITE" id="PS01068">
    <property type="entry name" value="OMPA_1"/>
    <property type="match status" value="1"/>
</dbReference>